<organism evidence="2 3">
    <name type="scientific">Novipirellula artificiosorum</name>
    <dbReference type="NCBI Taxonomy" id="2528016"/>
    <lineage>
        <taxon>Bacteria</taxon>
        <taxon>Pseudomonadati</taxon>
        <taxon>Planctomycetota</taxon>
        <taxon>Planctomycetia</taxon>
        <taxon>Pirellulales</taxon>
        <taxon>Pirellulaceae</taxon>
        <taxon>Novipirellula</taxon>
    </lineage>
</organism>
<dbReference type="AlphaFoldDB" id="A0A5C6E1B3"/>
<keyword evidence="1" id="KW-0472">Membrane</keyword>
<name>A0A5C6E1B3_9BACT</name>
<dbReference type="PANTHER" id="PTHR34989:SF1">
    <property type="entry name" value="PROTEIN HDED"/>
    <property type="match status" value="1"/>
</dbReference>
<comment type="caution">
    <text evidence="2">The sequence shown here is derived from an EMBL/GenBank/DDBJ whole genome shotgun (WGS) entry which is preliminary data.</text>
</comment>
<dbReference type="SUPFAM" id="SSF103473">
    <property type="entry name" value="MFS general substrate transporter"/>
    <property type="match status" value="1"/>
</dbReference>
<feature type="transmembrane region" description="Helical" evidence="1">
    <location>
        <begin position="107"/>
        <end position="126"/>
    </location>
</feature>
<keyword evidence="3" id="KW-1185">Reference proteome</keyword>
<accession>A0A5C6E1B3</accession>
<keyword evidence="1" id="KW-0812">Transmembrane</keyword>
<sequence length="214" mass="22926">MTDSPQTLHKPEIFRALSKIWWLPLLRGIFLILLGLYAFLSPGMTIAALAQVLGFFLILDGVIAVIAGITGEVPSRGWIIIRGLVAIVIGIFVFANPVIVAGLTAMTIMYLIAFSAIFTGVMEIISTIRDHKEIEGDFGFILGGILSIVFGVLLLMSPFFFGMVMVRVLGIAAIVVGIAMATLAFRLKGLEKKIEARVAETNAGSQSAAAEEDA</sequence>
<keyword evidence="1" id="KW-1133">Transmembrane helix</keyword>
<feature type="transmembrane region" description="Helical" evidence="1">
    <location>
        <begin position="138"/>
        <end position="161"/>
    </location>
</feature>
<dbReference type="RefSeq" id="WP_146523946.1">
    <property type="nucleotide sequence ID" value="NZ_SJPV01000001.1"/>
</dbReference>
<dbReference type="Pfam" id="PF03729">
    <property type="entry name" value="DUF308"/>
    <property type="match status" value="1"/>
</dbReference>
<evidence type="ECO:0000313" key="3">
    <source>
        <dbReference type="Proteomes" id="UP000319143"/>
    </source>
</evidence>
<dbReference type="InterPro" id="IPR052712">
    <property type="entry name" value="Acid_resist_chaperone_HdeD"/>
</dbReference>
<dbReference type="InterPro" id="IPR036259">
    <property type="entry name" value="MFS_trans_sf"/>
</dbReference>
<dbReference type="OrthoDB" id="274892at2"/>
<evidence type="ECO:0000313" key="2">
    <source>
        <dbReference type="EMBL" id="TWU41767.1"/>
    </source>
</evidence>
<dbReference type="InterPro" id="IPR005325">
    <property type="entry name" value="DUF308_memb"/>
</dbReference>
<dbReference type="EMBL" id="SJPV01000001">
    <property type="protein sequence ID" value="TWU41767.1"/>
    <property type="molecule type" value="Genomic_DNA"/>
</dbReference>
<evidence type="ECO:0000256" key="1">
    <source>
        <dbReference type="SAM" id="Phobius"/>
    </source>
</evidence>
<protein>
    <recommendedName>
        <fullName evidence="4">Acid-resistance membrane protein</fullName>
    </recommendedName>
</protein>
<proteinExistence type="predicted"/>
<evidence type="ECO:0008006" key="4">
    <source>
        <dbReference type="Google" id="ProtNLM"/>
    </source>
</evidence>
<reference evidence="2 3" key="1">
    <citation type="submission" date="2019-02" db="EMBL/GenBank/DDBJ databases">
        <title>Deep-cultivation of Planctomycetes and their phenomic and genomic characterization uncovers novel biology.</title>
        <authorList>
            <person name="Wiegand S."/>
            <person name="Jogler M."/>
            <person name="Boedeker C."/>
            <person name="Pinto D."/>
            <person name="Vollmers J."/>
            <person name="Rivas-Marin E."/>
            <person name="Kohn T."/>
            <person name="Peeters S.H."/>
            <person name="Heuer A."/>
            <person name="Rast P."/>
            <person name="Oberbeckmann S."/>
            <person name="Bunk B."/>
            <person name="Jeske O."/>
            <person name="Meyerdierks A."/>
            <person name="Storesund J.E."/>
            <person name="Kallscheuer N."/>
            <person name="Luecker S."/>
            <person name="Lage O.M."/>
            <person name="Pohl T."/>
            <person name="Merkel B.J."/>
            <person name="Hornburger P."/>
            <person name="Mueller R.-W."/>
            <person name="Bruemmer F."/>
            <person name="Labrenz M."/>
            <person name="Spormann A.M."/>
            <person name="Op Den Camp H."/>
            <person name="Overmann J."/>
            <person name="Amann R."/>
            <person name="Jetten M.S.M."/>
            <person name="Mascher T."/>
            <person name="Medema M.H."/>
            <person name="Devos D.P."/>
            <person name="Kaster A.-K."/>
            <person name="Ovreas L."/>
            <person name="Rohde M."/>
            <person name="Galperin M.Y."/>
            <person name="Jogler C."/>
        </authorList>
    </citation>
    <scope>NUCLEOTIDE SEQUENCE [LARGE SCALE GENOMIC DNA]</scope>
    <source>
        <strain evidence="2 3">Poly41</strain>
    </source>
</reference>
<feature type="transmembrane region" description="Helical" evidence="1">
    <location>
        <begin position="20"/>
        <end position="40"/>
    </location>
</feature>
<feature type="transmembrane region" description="Helical" evidence="1">
    <location>
        <begin position="167"/>
        <end position="187"/>
    </location>
</feature>
<dbReference type="PANTHER" id="PTHR34989">
    <property type="entry name" value="PROTEIN HDED"/>
    <property type="match status" value="1"/>
</dbReference>
<gene>
    <name evidence="2" type="ORF">Poly41_00590</name>
</gene>
<feature type="transmembrane region" description="Helical" evidence="1">
    <location>
        <begin position="46"/>
        <end position="67"/>
    </location>
</feature>
<dbReference type="Proteomes" id="UP000319143">
    <property type="component" value="Unassembled WGS sequence"/>
</dbReference>
<dbReference type="GO" id="GO:0005886">
    <property type="term" value="C:plasma membrane"/>
    <property type="evidence" value="ECO:0007669"/>
    <property type="project" value="TreeGrafter"/>
</dbReference>
<feature type="transmembrane region" description="Helical" evidence="1">
    <location>
        <begin position="79"/>
        <end position="101"/>
    </location>
</feature>